<evidence type="ECO:0000256" key="1">
    <source>
        <dbReference type="SAM" id="MobiDB-lite"/>
    </source>
</evidence>
<feature type="region of interest" description="Disordered" evidence="1">
    <location>
        <begin position="1"/>
        <end position="70"/>
    </location>
</feature>
<organism evidence="2 3">
    <name type="scientific">Hebeloma cylindrosporum</name>
    <dbReference type="NCBI Taxonomy" id="76867"/>
    <lineage>
        <taxon>Eukaryota</taxon>
        <taxon>Fungi</taxon>
        <taxon>Dikarya</taxon>
        <taxon>Basidiomycota</taxon>
        <taxon>Agaricomycotina</taxon>
        <taxon>Agaricomycetes</taxon>
        <taxon>Agaricomycetidae</taxon>
        <taxon>Agaricales</taxon>
        <taxon>Agaricineae</taxon>
        <taxon>Hymenogastraceae</taxon>
        <taxon>Hebeloma</taxon>
    </lineage>
</organism>
<reference evidence="2 3" key="1">
    <citation type="submission" date="2014-04" db="EMBL/GenBank/DDBJ databases">
        <authorList>
            <consortium name="DOE Joint Genome Institute"/>
            <person name="Kuo A."/>
            <person name="Gay G."/>
            <person name="Dore J."/>
            <person name="Kohler A."/>
            <person name="Nagy L.G."/>
            <person name="Floudas D."/>
            <person name="Copeland A."/>
            <person name="Barry K.W."/>
            <person name="Cichocki N."/>
            <person name="Veneault-Fourrey C."/>
            <person name="LaButti K."/>
            <person name="Lindquist E.A."/>
            <person name="Lipzen A."/>
            <person name="Lundell T."/>
            <person name="Morin E."/>
            <person name="Murat C."/>
            <person name="Sun H."/>
            <person name="Tunlid A."/>
            <person name="Henrissat B."/>
            <person name="Grigoriev I.V."/>
            <person name="Hibbett D.S."/>
            <person name="Martin F."/>
            <person name="Nordberg H.P."/>
            <person name="Cantor M.N."/>
            <person name="Hua S.X."/>
        </authorList>
    </citation>
    <scope>NUCLEOTIDE SEQUENCE [LARGE SCALE GENOMIC DNA]</scope>
    <source>
        <strain evidence="3">h7</strain>
    </source>
</reference>
<dbReference type="EMBL" id="KN831773">
    <property type="protein sequence ID" value="KIM45013.1"/>
    <property type="molecule type" value="Genomic_DNA"/>
</dbReference>
<sequence>MELNNRELLHFKPKPDNDDHGVHDKTLHRLKPAPLAHGFPTDISRGGPHAHLSFMNNAPPHGPSSIHEKHVHSELLLPADISSMPIYSRTTNENHTEKLTQIKACFDARLDT</sequence>
<evidence type="ECO:0000313" key="2">
    <source>
        <dbReference type="EMBL" id="KIM45013.1"/>
    </source>
</evidence>
<name>A0A0C2Y586_HEBCY</name>
<protein>
    <submittedName>
        <fullName evidence="2">Uncharacterized protein</fullName>
    </submittedName>
</protein>
<reference evidence="3" key="2">
    <citation type="submission" date="2015-01" db="EMBL/GenBank/DDBJ databases">
        <title>Evolutionary Origins and Diversification of the Mycorrhizal Mutualists.</title>
        <authorList>
            <consortium name="DOE Joint Genome Institute"/>
            <consortium name="Mycorrhizal Genomics Consortium"/>
            <person name="Kohler A."/>
            <person name="Kuo A."/>
            <person name="Nagy L.G."/>
            <person name="Floudas D."/>
            <person name="Copeland A."/>
            <person name="Barry K.W."/>
            <person name="Cichocki N."/>
            <person name="Veneault-Fourrey C."/>
            <person name="LaButti K."/>
            <person name="Lindquist E.A."/>
            <person name="Lipzen A."/>
            <person name="Lundell T."/>
            <person name="Morin E."/>
            <person name="Murat C."/>
            <person name="Riley R."/>
            <person name="Ohm R."/>
            <person name="Sun H."/>
            <person name="Tunlid A."/>
            <person name="Henrissat B."/>
            <person name="Grigoriev I.V."/>
            <person name="Hibbett D.S."/>
            <person name="Martin F."/>
        </authorList>
    </citation>
    <scope>NUCLEOTIDE SEQUENCE [LARGE SCALE GENOMIC DNA]</scope>
    <source>
        <strain evidence="3">h7</strain>
    </source>
</reference>
<gene>
    <name evidence="2" type="ORF">M413DRAFT_25403</name>
</gene>
<dbReference type="AlphaFoldDB" id="A0A0C2Y586"/>
<accession>A0A0C2Y586</accession>
<proteinExistence type="predicted"/>
<keyword evidence="3" id="KW-1185">Reference proteome</keyword>
<evidence type="ECO:0000313" key="3">
    <source>
        <dbReference type="Proteomes" id="UP000053424"/>
    </source>
</evidence>
<feature type="compositionally biased region" description="Basic and acidic residues" evidence="1">
    <location>
        <begin position="1"/>
        <end position="27"/>
    </location>
</feature>
<dbReference type="HOGENOM" id="CLU_2146180_0_0_1"/>
<dbReference type="Proteomes" id="UP000053424">
    <property type="component" value="Unassembled WGS sequence"/>
</dbReference>